<keyword evidence="11" id="KW-1185">Reference proteome</keyword>
<dbReference type="PROSITE" id="PS51755">
    <property type="entry name" value="OMPR_PHOB"/>
    <property type="match status" value="1"/>
</dbReference>
<dbReference type="GO" id="GO:0000156">
    <property type="term" value="F:phosphorelay response regulator activity"/>
    <property type="evidence" value="ECO:0007669"/>
    <property type="project" value="TreeGrafter"/>
</dbReference>
<evidence type="ECO:0000256" key="7">
    <source>
        <dbReference type="PROSITE-ProRule" id="PRU01091"/>
    </source>
</evidence>
<evidence type="ECO:0000256" key="5">
    <source>
        <dbReference type="ARBA" id="ARBA00023163"/>
    </source>
</evidence>
<dbReference type="EMBL" id="LWQS01000073">
    <property type="protein sequence ID" value="OAN43848.1"/>
    <property type="molecule type" value="Genomic_DNA"/>
</dbReference>
<dbReference type="InterPro" id="IPR001867">
    <property type="entry name" value="OmpR/PhoB-type_DNA-bd"/>
</dbReference>
<dbReference type="InterPro" id="IPR001789">
    <property type="entry name" value="Sig_transdc_resp-reg_receiver"/>
</dbReference>
<keyword evidence="4 7" id="KW-0238">DNA-binding</keyword>
<reference evidence="10 11" key="1">
    <citation type="submission" date="2016-04" db="EMBL/GenBank/DDBJ databases">
        <title>Chloroflexus islandicus sp. nov., a thermophilic filamentous anoxygenic phototrophic bacterium from geyser Strokkur (Iceland).</title>
        <authorList>
            <person name="Gaisin V.A."/>
            <person name="Kalashnikov A.M."/>
            <person name="Sukhacheva M.V."/>
            <person name="Grouzdev D.S."/>
            <person name="Ivanov T.M."/>
            <person name="Kuznetsov B."/>
            <person name="Gorlenko V.M."/>
        </authorList>
    </citation>
    <scope>NUCLEOTIDE SEQUENCE [LARGE SCALE GENOMIC DNA]</scope>
    <source>
        <strain evidence="11">isl-2</strain>
    </source>
</reference>
<evidence type="ECO:0000256" key="3">
    <source>
        <dbReference type="ARBA" id="ARBA00023015"/>
    </source>
</evidence>
<dbReference type="FunFam" id="1.10.10.10:FF:000005">
    <property type="entry name" value="Two-component system response regulator"/>
    <property type="match status" value="1"/>
</dbReference>
<organism evidence="10 11">
    <name type="scientific">Chloroflexus islandicus</name>
    <dbReference type="NCBI Taxonomy" id="1707952"/>
    <lineage>
        <taxon>Bacteria</taxon>
        <taxon>Bacillati</taxon>
        <taxon>Chloroflexota</taxon>
        <taxon>Chloroflexia</taxon>
        <taxon>Chloroflexales</taxon>
        <taxon>Chloroflexineae</taxon>
        <taxon>Chloroflexaceae</taxon>
        <taxon>Chloroflexus</taxon>
    </lineage>
</organism>
<evidence type="ECO:0000313" key="10">
    <source>
        <dbReference type="EMBL" id="OAN43848.1"/>
    </source>
</evidence>
<dbReference type="Pfam" id="PF00072">
    <property type="entry name" value="Response_reg"/>
    <property type="match status" value="1"/>
</dbReference>
<dbReference type="AlphaFoldDB" id="A0A178M723"/>
<evidence type="ECO:0000256" key="4">
    <source>
        <dbReference type="ARBA" id="ARBA00023125"/>
    </source>
</evidence>
<dbReference type="Gene3D" id="3.40.50.2300">
    <property type="match status" value="1"/>
</dbReference>
<dbReference type="FunFam" id="3.40.50.2300:FF:000001">
    <property type="entry name" value="DNA-binding response regulator PhoB"/>
    <property type="match status" value="1"/>
</dbReference>
<evidence type="ECO:0000256" key="1">
    <source>
        <dbReference type="ARBA" id="ARBA00022553"/>
    </source>
</evidence>
<evidence type="ECO:0000256" key="6">
    <source>
        <dbReference type="PROSITE-ProRule" id="PRU00169"/>
    </source>
</evidence>
<feature type="domain" description="OmpR/PhoB-type" evidence="9">
    <location>
        <begin position="142"/>
        <end position="239"/>
    </location>
</feature>
<comment type="caution">
    <text evidence="10">The sequence shown here is derived from an EMBL/GenBank/DDBJ whole genome shotgun (WGS) entry which is preliminary data.</text>
</comment>
<dbReference type="GO" id="GO:0032993">
    <property type="term" value="C:protein-DNA complex"/>
    <property type="evidence" value="ECO:0007669"/>
    <property type="project" value="TreeGrafter"/>
</dbReference>
<dbReference type="Gene3D" id="6.10.250.690">
    <property type="match status" value="1"/>
</dbReference>
<dbReference type="Pfam" id="PF00486">
    <property type="entry name" value="Trans_reg_C"/>
    <property type="match status" value="1"/>
</dbReference>
<evidence type="ECO:0000259" key="9">
    <source>
        <dbReference type="PROSITE" id="PS51755"/>
    </source>
</evidence>
<feature type="domain" description="Response regulatory" evidence="8">
    <location>
        <begin position="19"/>
        <end position="133"/>
    </location>
</feature>
<dbReference type="PROSITE" id="PS50110">
    <property type="entry name" value="RESPONSE_REGULATORY"/>
    <property type="match status" value="1"/>
</dbReference>
<name>A0A178M723_9CHLR</name>
<evidence type="ECO:0000313" key="11">
    <source>
        <dbReference type="Proteomes" id="UP000078287"/>
    </source>
</evidence>
<keyword evidence="2" id="KW-0902">Two-component regulatory system</keyword>
<dbReference type="CDD" id="cd17574">
    <property type="entry name" value="REC_OmpR"/>
    <property type="match status" value="1"/>
</dbReference>
<gene>
    <name evidence="10" type="ORF">A6A03_17640</name>
</gene>
<evidence type="ECO:0000256" key="2">
    <source>
        <dbReference type="ARBA" id="ARBA00023012"/>
    </source>
</evidence>
<dbReference type="GO" id="GO:0000976">
    <property type="term" value="F:transcription cis-regulatory region binding"/>
    <property type="evidence" value="ECO:0007669"/>
    <property type="project" value="TreeGrafter"/>
</dbReference>
<accession>A0A178M723</accession>
<dbReference type="STRING" id="1707952.A6A03_17640"/>
<feature type="modified residue" description="4-aspartylphosphate" evidence="6">
    <location>
        <position position="68"/>
    </location>
</feature>
<dbReference type="InterPro" id="IPR011006">
    <property type="entry name" value="CheY-like_superfamily"/>
</dbReference>
<dbReference type="GO" id="GO:0005829">
    <property type="term" value="C:cytosol"/>
    <property type="evidence" value="ECO:0007669"/>
    <property type="project" value="TreeGrafter"/>
</dbReference>
<dbReference type="RefSeq" id="WP_066789877.1">
    <property type="nucleotide sequence ID" value="NZ_LWQS01000073.1"/>
</dbReference>
<dbReference type="PANTHER" id="PTHR48111:SF22">
    <property type="entry name" value="REGULATOR OF RPOS"/>
    <property type="match status" value="1"/>
</dbReference>
<dbReference type="CDD" id="cd00383">
    <property type="entry name" value="trans_reg_C"/>
    <property type="match status" value="1"/>
</dbReference>
<sequence>MKAIDDERAPQGDQGHDWHVVVIEDEPTIAESLRVGLTYEGMRVTVASEGRRGLQIIEEKGADLVILDLMLPDIDGMVVCRRLRARSSALPIIMLTARGEVQDRVQGLQQGADDYVVKPFSFDELLARVQAVLRRAGIARAPAVLRVAGLTLDPETREVTLHGRQLELTPTEFALLELFMRHPRRVFTRETLLSRVWGFTYTGDSNIVEVHISNLREKIGDHERKLIRTIYGVGYSLRPEDEPMVA</sequence>
<dbReference type="SUPFAM" id="SSF52172">
    <property type="entry name" value="CheY-like"/>
    <property type="match status" value="1"/>
</dbReference>
<dbReference type="OrthoDB" id="9790442at2"/>
<dbReference type="InterPro" id="IPR036388">
    <property type="entry name" value="WH-like_DNA-bd_sf"/>
</dbReference>
<dbReference type="Proteomes" id="UP000078287">
    <property type="component" value="Unassembled WGS sequence"/>
</dbReference>
<proteinExistence type="predicted"/>
<protein>
    <submittedName>
        <fullName evidence="10">DNA-binding response regulator</fullName>
    </submittedName>
</protein>
<keyword evidence="1 6" id="KW-0597">Phosphoprotein</keyword>
<feature type="DNA-binding region" description="OmpR/PhoB-type" evidence="7">
    <location>
        <begin position="142"/>
        <end position="239"/>
    </location>
</feature>
<dbReference type="PANTHER" id="PTHR48111">
    <property type="entry name" value="REGULATOR OF RPOS"/>
    <property type="match status" value="1"/>
</dbReference>
<dbReference type="SMART" id="SM00862">
    <property type="entry name" value="Trans_reg_C"/>
    <property type="match status" value="1"/>
</dbReference>
<dbReference type="Gene3D" id="1.10.10.10">
    <property type="entry name" value="Winged helix-like DNA-binding domain superfamily/Winged helix DNA-binding domain"/>
    <property type="match status" value="1"/>
</dbReference>
<dbReference type="GO" id="GO:0006355">
    <property type="term" value="P:regulation of DNA-templated transcription"/>
    <property type="evidence" value="ECO:0007669"/>
    <property type="project" value="InterPro"/>
</dbReference>
<keyword evidence="3" id="KW-0805">Transcription regulation</keyword>
<dbReference type="SMART" id="SM00448">
    <property type="entry name" value="REC"/>
    <property type="match status" value="1"/>
</dbReference>
<dbReference type="InterPro" id="IPR039420">
    <property type="entry name" value="WalR-like"/>
</dbReference>
<evidence type="ECO:0000259" key="8">
    <source>
        <dbReference type="PROSITE" id="PS50110"/>
    </source>
</evidence>
<keyword evidence="5" id="KW-0804">Transcription</keyword>